<evidence type="ECO:0000256" key="4">
    <source>
        <dbReference type="ARBA" id="ARBA00023136"/>
    </source>
</evidence>
<feature type="non-terminal residue" evidence="6">
    <location>
        <position position="1"/>
    </location>
</feature>
<dbReference type="EMBL" id="JAMKFB020000009">
    <property type="protein sequence ID" value="KAL0184408.1"/>
    <property type="molecule type" value="Genomic_DNA"/>
</dbReference>
<evidence type="ECO:0000256" key="5">
    <source>
        <dbReference type="SAM" id="SignalP"/>
    </source>
</evidence>
<feature type="non-terminal residue" evidence="6">
    <location>
        <position position="62"/>
    </location>
</feature>
<comment type="caution">
    <text evidence="6">The sequence shown here is derived from an EMBL/GenBank/DDBJ whole genome shotgun (WGS) entry which is preliminary data.</text>
</comment>
<accession>A0ABD0QDY6</accession>
<dbReference type="GO" id="GO:0016020">
    <property type="term" value="C:membrane"/>
    <property type="evidence" value="ECO:0007669"/>
    <property type="project" value="UniProtKB-SubCell"/>
</dbReference>
<keyword evidence="2" id="KW-0812">Transmembrane</keyword>
<dbReference type="InterPro" id="IPR000832">
    <property type="entry name" value="GPCR_2_secretin-like"/>
</dbReference>
<gene>
    <name evidence="6" type="ORF">M9458_020104</name>
</gene>
<comment type="subcellular location">
    <subcellularLocation>
        <location evidence="1">Membrane</location>
        <topology evidence="1">Multi-pass membrane protein</topology>
    </subcellularLocation>
</comment>
<dbReference type="Gene3D" id="1.20.1070.10">
    <property type="entry name" value="Rhodopsin 7-helix transmembrane proteins"/>
    <property type="match status" value="1"/>
</dbReference>
<keyword evidence="7" id="KW-1185">Reference proteome</keyword>
<feature type="signal peptide" evidence="5">
    <location>
        <begin position="1"/>
        <end position="23"/>
    </location>
</feature>
<sequence>RLHCTRNYIHMHLFVSFMLRAVSIFVKDHVVHTSAGLQEFDAVLMNNFTNAVDVAPVDTSQY</sequence>
<evidence type="ECO:0000313" key="6">
    <source>
        <dbReference type="EMBL" id="KAL0184408.1"/>
    </source>
</evidence>
<evidence type="ECO:0000256" key="1">
    <source>
        <dbReference type="ARBA" id="ARBA00004141"/>
    </source>
</evidence>
<proteinExistence type="predicted"/>
<dbReference type="InterPro" id="IPR050332">
    <property type="entry name" value="GPCR_2"/>
</dbReference>
<dbReference type="Proteomes" id="UP001529510">
    <property type="component" value="Unassembled WGS sequence"/>
</dbReference>
<dbReference type="PANTHER" id="PTHR45620">
    <property type="entry name" value="PDF RECEPTOR-LIKE PROTEIN-RELATED"/>
    <property type="match status" value="1"/>
</dbReference>
<reference evidence="6 7" key="1">
    <citation type="submission" date="2024-05" db="EMBL/GenBank/DDBJ databases">
        <title>Genome sequencing and assembly of Indian major carp, Cirrhinus mrigala (Hamilton, 1822).</title>
        <authorList>
            <person name="Mohindra V."/>
            <person name="Chowdhury L.M."/>
            <person name="Lal K."/>
            <person name="Jena J.K."/>
        </authorList>
    </citation>
    <scope>NUCLEOTIDE SEQUENCE [LARGE SCALE GENOMIC DNA]</scope>
    <source>
        <strain evidence="6">CM1030</strain>
        <tissue evidence="6">Blood</tissue>
    </source>
</reference>
<organism evidence="6 7">
    <name type="scientific">Cirrhinus mrigala</name>
    <name type="common">Mrigala</name>
    <dbReference type="NCBI Taxonomy" id="683832"/>
    <lineage>
        <taxon>Eukaryota</taxon>
        <taxon>Metazoa</taxon>
        <taxon>Chordata</taxon>
        <taxon>Craniata</taxon>
        <taxon>Vertebrata</taxon>
        <taxon>Euteleostomi</taxon>
        <taxon>Actinopterygii</taxon>
        <taxon>Neopterygii</taxon>
        <taxon>Teleostei</taxon>
        <taxon>Ostariophysi</taxon>
        <taxon>Cypriniformes</taxon>
        <taxon>Cyprinidae</taxon>
        <taxon>Labeoninae</taxon>
        <taxon>Labeonini</taxon>
        <taxon>Cirrhinus</taxon>
    </lineage>
</organism>
<protein>
    <submittedName>
        <fullName evidence="6">Uncharacterized protein</fullName>
    </submittedName>
</protein>
<keyword evidence="3" id="KW-1133">Transmembrane helix</keyword>
<name>A0ABD0QDY6_CIRMR</name>
<keyword evidence="4" id="KW-0472">Membrane</keyword>
<evidence type="ECO:0000256" key="2">
    <source>
        <dbReference type="ARBA" id="ARBA00022692"/>
    </source>
</evidence>
<evidence type="ECO:0000313" key="7">
    <source>
        <dbReference type="Proteomes" id="UP001529510"/>
    </source>
</evidence>
<feature type="chain" id="PRO_5044811929" evidence="5">
    <location>
        <begin position="24"/>
        <end position="62"/>
    </location>
</feature>
<dbReference type="AlphaFoldDB" id="A0ABD0QDY6"/>
<dbReference type="Pfam" id="PF00002">
    <property type="entry name" value="7tm_2"/>
    <property type="match status" value="1"/>
</dbReference>
<keyword evidence="5" id="KW-0732">Signal</keyword>
<evidence type="ECO:0000256" key="3">
    <source>
        <dbReference type="ARBA" id="ARBA00022989"/>
    </source>
</evidence>
<dbReference type="PANTHER" id="PTHR45620:SF7">
    <property type="entry name" value="PARATHYROID HORMONE 2 RECEPTOR"/>
    <property type="match status" value="1"/>
</dbReference>